<dbReference type="AlphaFoldDB" id="A0A1M4XNX1"/>
<organism evidence="1 2">
    <name type="scientific">Lactonifactor longoviformis DSM 17459</name>
    <dbReference type="NCBI Taxonomy" id="1122155"/>
    <lineage>
        <taxon>Bacteria</taxon>
        <taxon>Bacillati</taxon>
        <taxon>Bacillota</taxon>
        <taxon>Clostridia</taxon>
        <taxon>Eubacteriales</taxon>
        <taxon>Clostridiaceae</taxon>
        <taxon>Lactonifactor</taxon>
    </lineage>
</organism>
<accession>A0A1M4XNX1</accession>
<evidence type="ECO:0000313" key="1">
    <source>
        <dbReference type="EMBL" id="SHE94912.1"/>
    </source>
</evidence>
<keyword evidence="2" id="KW-1185">Reference proteome</keyword>
<proteinExistence type="predicted"/>
<evidence type="ECO:0000313" key="2">
    <source>
        <dbReference type="Proteomes" id="UP000184245"/>
    </source>
</evidence>
<protein>
    <submittedName>
        <fullName evidence="1">Predicted metal-binding protein</fullName>
    </submittedName>
</protein>
<sequence>MEAYLIEEMAAEAGFTKAKVIKVEQLVFNADFRRYCEENLCGNYGDNYSCPPDCGTPAQMEARAREYENALVFQTVCEVENMNSQEELAGLKKEHNKRSRAFIRRLKEAGLTGLPMLAGPCDLCRPCRREKGEDCAYPEQISSCLSAYCVQADKMAEACDMIYWGNGRQISYFSLFLYH</sequence>
<dbReference type="STRING" id="1122155.SAMN02745158_02043"/>
<dbReference type="Proteomes" id="UP000184245">
    <property type="component" value="Unassembled WGS sequence"/>
</dbReference>
<dbReference type="Pfam" id="PF10050">
    <property type="entry name" value="DUF2284"/>
    <property type="match status" value="1"/>
</dbReference>
<name>A0A1M4XNX1_9CLOT</name>
<reference evidence="1 2" key="1">
    <citation type="submission" date="2016-11" db="EMBL/GenBank/DDBJ databases">
        <authorList>
            <person name="Jaros S."/>
            <person name="Januszkiewicz K."/>
            <person name="Wedrychowicz H."/>
        </authorList>
    </citation>
    <scope>NUCLEOTIDE SEQUENCE [LARGE SCALE GENOMIC DNA]</scope>
    <source>
        <strain evidence="1 2">DSM 17459</strain>
    </source>
</reference>
<gene>
    <name evidence="1" type="ORF">SAMN02745158_02043</name>
</gene>
<dbReference type="InterPro" id="IPR019271">
    <property type="entry name" value="DUF2284_metal-binding"/>
</dbReference>
<dbReference type="OrthoDB" id="5420534at2"/>
<dbReference type="EMBL" id="FQVI01000009">
    <property type="protein sequence ID" value="SHE94912.1"/>
    <property type="molecule type" value="Genomic_DNA"/>
</dbReference>
<dbReference type="RefSeq" id="WP_072851309.1">
    <property type="nucleotide sequence ID" value="NZ_FQVI01000009.1"/>
</dbReference>